<reference evidence="2" key="1">
    <citation type="submission" date="2021-06" db="EMBL/GenBank/DDBJ databases">
        <authorList>
            <person name="Kallberg Y."/>
            <person name="Tangrot J."/>
            <person name="Rosling A."/>
        </authorList>
    </citation>
    <scope>NUCLEOTIDE SEQUENCE</scope>
    <source>
        <strain evidence="2">IN212</strain>
    </source>
</reference>
<dbReference type="Proteomes" id="UP000789396">
    <property type="component" value="Unassembled WGS sequence"/>
</dbReference>
<name>A0A9N9B7K6_9GLOM</name>
<evidence type="ECO:0000256" key="1">
    <source>
        <dbReference type="SAM" id="MobiDB-lite"/>
    </source>
</evidence>
<dbReference type="AlphaFoldDB" id="A0A9N9B7K6"/>
<evidence type="ECO:0000313" key="3">
    <source>
        <dbReference type="Proteomes" id="UP000789396"/>
    </source>
</evidence>
<protein>
    <submittedName>
        <fullName evidence="2">1944_t:CDS:1</fullName>
    </submittedName>
</protein>
<proteinExistence type="predicted"/>
<evidence type="ECO:0000313" key="2">
    <source>
        <dbReference type="EMBL" id="CAG8555238.1"/>
    </source>
</evidence>
<organism evidence="2 3">
    <name type="scientific">Racocetra fulgida</name>
    <dbReference type="NCBI Taxonomy" id="60492"/>
    <lineage>
        <taxon>Eukaryota</taxon>
        <taxon>Fungi</taxon>
        <taxon>Fungi incertae sedis</taxon>
        <taxon>Mucoromycota</taxon>
        <taxon>Glomeromycotina</taxon>
        <taxon>Glomeromycetes</taxon>
        <taxon>Diversisporales</taxon>
        <taxon>Gigasporaceae</taxon>
        <taxon>Racocetra</taxon>
    </lineage>
</organism>
<feature type="non-terminal residue" evidence="2">
    <location>
        <position position="230"/>
    </location>
</feature>
<gene>
    <name evidence="2" type="ORF">RFULGI_LOCUS4820</name>
</gene>
<accession>A0A9N9B7K6</accession>
<dbReference type="OrthoDB" id="2442333at2759"/>
<feature type="region of interest" description="Disordered" evidence="1">
    <location>
        <begin position="82"/>
        <end position="116"/>
    </location>
</feature>
<comment type="caution">
    <text evidence="2">The sequence shown here is derived from an EMBL/GenBank/DDBJ whole genome shotgun (WGS) entry which is preliminary data.</text>
</comment>
<feature type="compositionally biased region" description="Basic and acidic residues" evidence="1">
    <location>
        <begin position="95"/>
        <end position="107"/>
    </location>
</feature>
<keyword evidence="3" id="KW-1185">Reference proteome</keyword>
<dbReference type="EMBL" id="CAJVPZ010005032">
    <property type="protein sequence ID" value="CAG8555238.1"/>
    <property type="molecule type" value="Genomic_DNA"/>
</dbReference>
<feature type="region of interest" description="Disordered" evidence="1">
    <location>
        <begin position="1"/>
        <end position="20"/>
    </location>
</feature>
<sequence length="230" mass="25993">MANYDDDPGEPSGQFSFNKQYEMSDNISISSSSNASIFDKNQSNKKKVKFFTKSPKRSEYLDAAQLESQSSSSTFLMQNQNITDSDMSSDSDDESSNHSVEENSKSSDDDDSSEDEDLELLTLTNHHRHQTRSVINTANQSNDHTRITQTILKTLQHTIYDSLFDYWSEPLMPGLLASLLDPRLKILAIWSEDVQDMAKKELIRQFKELIGSNILSGSSVLNTSENNFCH</sequence>